<dbReference type="GeneID" id="19878805"/>
<dbReference type="Gene3D" id="2.30.30.770">
    <property type="match status" value="1"/>
</dbReference>
<dbReference type="Proteomes" id="UP000011081">
    <property type="component" value="Unassembled WGS sequence"/>
</dbReference>
<dbReference type="EMBL" id="GL877415">
    <property type="protein sequence ID" value="ELA47599.1"/>
    <property type="molecule type" value="Genomic_DNA"/>
</dbReference>
<dbReference type="STRING" id="948595.L2GVE3"/>
<keyword evidence="3" id="KW-1185">Reference proteome</keyword>
<dbReference type="AlphaFoldDB" id="L2GVE3"/>
<accession>L2GVE3</accession>
<dbReference type="InterPro" id="IPR001141">
    <property type="entry name" value="Ribosomal_eL27"/>
</dbReference>
<dbReference type="InParanoid" id="L2GVE3"/>
<evidence type="ECO:0000256" key="1">
    <source>
        <dbReference type="ARBA" id="ARBA00009124"/>
    </source>
</evidence>
<dbReference type="InterPro" id="IPR008991">
    <property type="entry name" value="Translation_prot_SH3-like_sf"/>
</dbReference>
<evidence type="ECO:0008006" key="4">
    <source>
        <dbReference type="Google" id="ProtNLM"/>
    </source>
</evidence>
<gene>
    <name evidence="2" type="ORF">VCUG_00922</name>
</gene>
<name>L2GVE3_VAVCU</name>
<comment type="similarity">
    <text evidence="1">Belongs to the eukaryotic ribosomal protein eL27 family.</text>
</comment>
<dbReference type="Pfam" id="PF01777">
    <property type="entry name" value="Ribosomal_L27e"/>
    <property type="match status" value="1"/>
</dbReference>
<dbReference type="VEuPathDB" id="MicrosporidiaDB:VCUG_00922"/>
<dbReference type="RefSeq" id="XP_008073943.1">
    <property type="nucleotide sequence ID" value="XM_008075752.1"/>
</dbReference>
<evidence type="ECO:0000313" key="2">
    <source>
        <dbReference type="EMBL" id="ELA47599.1"/>
    </source>
</evidence>
<dbReference type="SUPFAM" id="SSF50104">
    <property type="entry name" value="Translation proteins SH3-like domain"/>
    <property type="match status" value="1"/>
</dbReference>
<reference evidence="3" key="1">
    <citation type="submission" date="2011-03" db="EMBL/GenBank/DDBJ databases">
        <title>The genome sequence of Vavraia culicis strain floridensis.</title>
        <authorList>
            <consortium name="The Broad Institute Genome Sequencing Platform"/>
            <person name="Cuomo C."/>
            <person name="Becnel J."/>
            <person name="Sanscrainte N."/>
            <person name="Young S.K."/>
            <person name="Zeng Q."/>
            <person name="Gargeya S."/>
            <person name="Fitzgerald M."/>
            <person name="Haas B."/>
            <person name="Abouelleil A."/>
            <person name="Alvarado L."/>
            <person name="Arachchi H.M."/>
            <person name="Berlin A."/>
            <person name="Chapman S.B."/>
            <person name="Gearin G."/>
            <person name="Goldberg J."/>
            <person name="Griggs A."/>
            <person name="Gujja S."/>
            <person name="Hansen M."/>
            <person name="Heiman D."/>
            <person name="Howarth C."/>
            <person name="Larimer J."/>
            <person name="Lui A."/>
            <person name="MacDonald P.J.P."/>
            <person name="McCowen C."/>
            <person name="Montmayeur A."/>
            <person name="Murphy C."/>
            <person name="Neiman D."/>
            <person name="Pearson M."/>
            <person name="Priest M."/>
            <person name="Roberts A."/>
            <person name="Saif S."/>
            <person name="Shea T."/>
            <person name="Sisk P."/>
            <person name="Stolte C."/>
            <person name="Sykes S."/>
            <person name="Wortman J."/>
            <person name="Nusbaum C."/>
            <person name="Birren B."/>
        </authorList>
    </citation>
    <scope>NUCLEOTIDE SEQUENCE [LARGE SCALE GENOMIC DNA]</scope>
    <source>
        <strain evidence="3">floridensis</strain>
    </source>
</reference>
<dbReference type="HOGENOM" id="CLU_2005626_0_0_1"/>
<dbReference type="OrthoDB" id="2365484at2759"/>
<evidence type="ECO:0000313" key="3">
    <source>
        <dbReference type="Proteomes" id="UP000011081"/>
    </source>
</evidence>
<protein>
    <recommendedName>
        <fullName evidence="4">KOW domain-containing protein</fullName>
    </recommendedName>
</protein>
<sequence>MEEKKTIFKKNMLVILTRGRQASRKAIVLDVLSDERLLVTGFTNRRRNKNLSTKSATMFIKRMNPMHVLATEYIANVDARVEDVEKVFADMKYKRDTLKTIEQVIEKRAEDRNVQWMRKRLVMD</sequence>
<dbReference type="GO" id="GO:0005840">
    <property type="term" value="C:ribosome"/>
    <property type="evidence" value="ECO:0007669"/>
    <property type="project" value="InterPro"/>
</dbReference>
<dbReference type="InterPro" id="IPR038655">
    <property type="entry name" value="Ribosomal_eL27_sf"/>
</dbReference>
<organism evidence="2 3">
    <name type="scientific">Vavraia culicis (isolate floridensis)</name>
    <name type="common">Microsporidian parasite</name>
    <dbReference type="NCBI Taxonomy" id="948595"/>
    <lineage>
        <taxon>Eukaryota</taxon>
        <taxon>Fungi</taxon>
        <taxon>Fungi incertae sedis</taxon>
        <taxon>Microsporidia</taxon>
        <taxon>Pleistophoridae</taxon>
        <taxon>Vavraia</taxon>
    </lineage>
</organism>
<dbReference type="GO" id="GO:0003735">
    <property type="term" value="F:structural constituent of ribosome"/>
    <property type="evidence" value="ECO:0007669"/>
    <property type="project" value="InterPro"/>
</dbReference>
<dbReference type="GO" id="GO:0006412">
    <property type="term" value="P:translation"/>
    <property type="evidence" value="ECO:0007669"/>
    <property type="project" value="InterPro"/>
</dbReference>
<dbReference type="OMA" id="MHVLATE"/>
<proteinExistence type="inferred from homology"/>